<proteinExistence type="predicted"/>
<evidence type="ECO:0000313" key="2">
    <source>
        <dbReference type="Proteomes" id="UP001202479"/>
    </source>
</evidence>
<name>A0AAI9SVG4_9ASCO</name>
<dbReference type="AlphaFoldDB" id="A0AAI9SVG4"/>
<accession>A0AAI9SVG4</accession>
<evidence type="ECO:0000313" key="1">
    <source>
        <dbReference type="EMBL" id="KAI3403657.2"/>
    </source>
</evidence>
<dbReference type="GeneID" id="73381199"/>
<reference evidence="1" key="1">
    <citation type="journal article" date="2022" name="DNA Res.">
        <title>Genome analysis of five recently described species of the CUG-Ser clade uncovers Candida theae as a new hybrid lineage with pathogenic potential in the Candida parapsilosis species complex.</title>
        <authorList>
            <person name="Mixao V."/>
            <person name="Del Olmo V."/>
            <person name="Hegedusova E."/>
            <person name="Saus E."/>
            <person name="Pryszcz L."/>
            <person name="Cillingova A."/>
            <person name="Nosek J."/>
            <person name="Gabaldon T."/>
        </authorList>
    </citation>
    <scope>NUCLEOTIDE SEQUENCE</scope>
    <source>
        <strain evidence="1">CBS 10844</strain>
    </source>
</reference>
<dbReference type="Proteomes" id="UP001202479">
    <property type="component" value="Unassembled WGS sequence"/>
</dbReference>
<keyword evidence="2" id="KW-1185">Reference proteome</keyword>
<comment type="caution">
    <text evidence="1">The sequence shown here is derived from an EMBL/GenBank/DDBJ whole genome shotgun (WGS) entry which is preliminary data.</text>
</comment>
<gene>
    <name evidence="1" type="ORF">KGF56_003584</name>
</gene>
<organism evidence="1 2">
    <name type="scientific">Candida oxycetoniae</name>
    <dbReference type="NCBI Taxonomy" id="497107"/>
    <lineage>
        <taxon>Eukaryota</taxon>
        <taxon>Fungi</taxon>
        <taxon>Dikarya</taxon>
        <taxon>Ascomycota</taxon>
        <taxon>Saccharomycotina</taxon>
        <taxon>Pichiomycetes</taxon>
        <taxon>Debaryomycetaceae</taxon>
        <taxon>Candida/Lodderomyces clade</taxon>
        <taxon>Candida</taxon>
    </lineage>
</organism>
<dbReference type="EMBL" id="JAHUZD010000123">
    <property type="protein sequence ID" value="KAI3403657.2"/>
    <property type="molecule type" value="Genomic_DNA"/>
</dbReference>
<sequence length="449" mass="52131">MLSRKLDEIVVYDSTTRTHEFNGLPATSLGLFSSAFPNALDSSKDNYTTWDLFRIHCFRVVLTIAIFLYMRLYNIHEFITNFFELLGIFTLDYKYQLLHHKKERERNFIFDLANDFVSNWEVIFKIPSLLWKTFRPGGDTPVGLNKCLEYIPKTNTPDSICLVLHCAPPMLKPPPKIPQPYLDSDRTIVIPEKKDVQYVIAIRNEYFTQCKSHIAAERVRLLREIGRFITWCCLVPTITELTIYEKSGNCWKENEDFTNSMKNAILVELVAMANTCNPEELRKFKSVMPKITLVNKFTKERYTVTDDEVNSARDGRDQENIAEEIISGYLDQRTLVVYLCDQSTRTVNFQALMTKADTLTPESEIFSEEFPPIPDLVVGCMNMSHTRNQLEGYACIEKTANVQNMAVVYFSHLRFGFSFFSRALYHYSLEQPFKFPKKNDSDEDEHDIG</sequence>
<protein>
    <submittedName>
        <fullName evidence="1">Uncharacterized protein</fullName>
    </submittedName>
</protein>
<dbReference type="RefSeq" id="XP_049179404.1">
    <property type="nucleotide sequence ID" value="XM_049324932.1"/>
</dbReference>